<protein>
    <submittedName>
        <fullName evidence="8">Serine/threonine protein kinase</fullName>
    </submittedName>
</protein>
<dbReference type="PROSITE" id="PS50011">
    <property type="entry name" value="PROTEIN_KINASE_DOM"/>
    <property type="match status" value="1"/>
</dbReference>
<evidence type="ECO:0000256" key="6">
    <source>
        <dbReference type="SAM" id="MobiDB-lite"/>
    </source>
</evidence>
<dbReference type="InterPro" id="IPR011009">
    <property type="entry name" value="Kinase-like_dom_sf"/>
</dbReference>
<keyword evidence="2 5" id="KW-0547">Nucleotide-binding</keyword>
<dbReference type="PANTHER" id="PTHR43289">
    <property type="entry name" value="MITOGEN-ACTIVATED PROTEIN KINASE KINASE KINASE 20-RELATED"/>
    <property type="match status" value="1"/>
</dbReference>
<dbReference type="EMBL" id="QQTP01000004">
    <property type="protein sequence ID" value="RDJ26196.1"/>
    <property type="molecule type" value="Genomic_DNA"/>
</dbReference>
<dbReference type="PROSITE" id="PS00108">
    <property type="entry name" value="PROTEIN_KINASE_ST"/>
    <property type="match status" value="1"/>
</dbReference>
<keyword evidence="1" id="KW-0808">Transferase</keyword>
<dbReference type="GO" id="GO:0004674">
    <property type="term" value="F:protein serine/threonine kinase activity"/>
    <property type="evidence" value="ECO:0007669"/>
    <property type="project" value="UniProtKB-KW"/>
</dbReference>
<dbReference type="PANTHER" id="PTHR43289:SF6">
    <property type="entry name" value="SERINE_THREONINE-PROTEIN KINASE NEKL-3"/>
    <property type="match status" value="1"/>
</dbReference>
<evidence type="ECO:0000256" key="3">
    <source>
        <dbReference type="ARBA" id="ARBA00022777"/>
    </source>
</evidence>
<sequence>MKSVRGKIPHRTVERALPVPLGTKVRGRFKIIDVIGRGGMSTVYRAIDLVRVRARAADTDVALKVIDVDEGYRPDAIALLHREGRRLLELQHPNIVRVYDSDEDGSLHFLVMELLRGKTLAKVMEERDGRPLEPALAMRVIRGVGEGLAAAHAQGMIHGDVKPGNVFITREGMVKLIDFGTAQGMARRDHELDPDEDATSHYVDRMRAVTPAYASLEMLAGELPDARDDVFSFAIIAHLILSGAHPFGGRTAEQALKEGLSAARPHKLAAARWVVLREALALMRDDRIATIAAFSGRLARPALADYWQALRPQMRRAAPAAKETAAEPEPPPPAS</sequence>
<organism evidence="8 9">
    <name type="scientific">Bosea caraganae</name>
    <dbReference type="NCBI Taxonomy" id="2763117"/>
    <lineage>
        <taxon>Bacteria</taxon>
        <taxon>Pseudomonadati</taxon>
        <taxon>Pseudomonadota</taxon>
        <taxon>Alphaproteobacteria</taxon>
        <taxon>Hyphomicrobiales</taxon>
        <taxon>Boseaceae</taxon>
        <taxon>Bosea</taxon>
    </lineage>
</organism>
<name>A0A370L830_9HYPH</name>
<feature type="domain" description="Protein kinase" evidence="7">
    <location>
        <begin position="29"/>
        <end position="303"/>
    </location>
</feature>
<evidence type="ECO:0000256" key="1">
    <source>
        <dbReference type="ARBA" id="ARBA00022679"/>
    </source>
</evidence>
<dbReference type="SMART" id="SM00220">
    <property type="entry name" value="S_TKc"/>
    <property type="match status" value="1"/>
</dbReference>
<comment type="caution">
    <text evidence="8">The sequence shown here is derived from an EMBL/GenBank/DDBJ whole genome shotgun (WGS) entry which is preliminary data.</text>
</comment>
<dbReference type="CDD" id="cd14014">
    <property type="entry name" value="STKc_PknB_like"/>
    <property type="match status" value="1"/>
</dbReference>
<reference evidence="9" key="1">
    <citation type="submission" date="2018-07" db="EMBL/GenBank/DDBJ databases">
        <authorList>
            <person name="Safronova V.I."/>
            <person name="Chirak E.R."/>
            <person name="Sazanova A.L."/>
        </authorList>
    </citation>
    <scope>NUCLEOTIDE SEQUENCE [LARGE SCALE GENOMIC DNA]</scope>
    <source>
        <strain evidence="9">RCAM04685</strain>
    </source>
</reference>
<evidence type="ECO:0000259" key="7">
    <source>
        <dbReference type="PROSITE" id="PS50011"/>
    </source>
</evidence>
<proteinExistence type="predicted"/>
<evidence type="ECO:0000256" key="4">
    <source>
        <dbReference type="ARBA" id="ARBA00022840"/>
    </source>
</evidence>
<keyword evidence="9" id="KW-1185">Reference proteome</keyword>
<evidence type="ECO:0000313" key="9">
    <source>
        <dbReference type="Proteomes" id="UP000255207"/>
    </source>
</evidence>
<dbReference type="RefSeq" id="WP_114829090.1">
    <property type="nucleotide sequence ID" value="NZ_QQTO01000022.1"/>
</dbReference>
<gene>
    <name evidence="8" type="ORF">DWE98_10190</name>
</gene>
<evidence type="ECO:0000256" key="5">
    <source>
        <dbReference type="PROSITE-ProRule" id="PRU10141"/>
    </source>
</evidence>
<dbReference type="AlphaFoldDB" id="A0A370L830"/>
<dbReference type="Proteomes" id="UP000255207">
    <property type="component" value="Unassembled WGS sequence"/>
</dbReference>
<keyword evidence="4 5" id="KW-0067">ATP-binding</keyword>
<dbReference type="OrthoDB" id="9801841at2"/>
<dbReference type="Gene3D" id="3.30.200.20">
    <property type="entry name" value="Phosphorylase Kinase, domain 1"/>
    <property type="match status" value="1"/>
</dbReference>
<dbReference type="InterPro" id="IPR017441">
    <property type="entry name" value="Protein_kinase_ATP_BS"/>
</dbReference>
<keyword evidence="8" id="KW-0723">Serine/threonine-protein kinase</keyword>
<dbReference type="GO" id="GO:0005524">
    <property type="term" value="F:ATP binding"/>
    <property type="evidence" value="ECO:0007669"/>
    <property type="project" value="UniProtKB-UniRule"/>
</dbReference>
<dbReference type="PROSITE" id="PS00107">
    <property type="entry name" value="PROTEIN_KINASE_ATP"/>
    <property type="match status" value="1"/>
</dbReference>
<dbReference type="Gene3D" id="1.10.510.10">
    <property type="entry name" value="Transferase(Phosphotransferase) domain 1"/>
    <property type="match status" value="1"/>
</dbReference>
<dbReference type="SUPFAM" id="SSF56112">
    <property type="entry name" value="Protein kinase-like (PK-like)"/>
    <property type="match status" value="1"/>
</dbReference>
<feature type="region of interest" description="Disordered" evidence="6">
    <location>
        <begin position="315"/>
        <end position="335"/>
    </location>
</feature>
<dbReference type="InterPro" id="IPR008271">
    <property type="entry name" value="Ser/Thr_kinase_AS"/>
</dbReference>
<evidence type="ECO:0000256" key="2">
    <source>
        <dbReference type="ARBA" id="ARBA00022741"/>
    </source>
</evidence>
<dbReference type="InterPro" id="IPR000719">
    <property type="entry name" value="Prot_kinase_dom"/>
</dbReference>
<keyword evidence="3 8" id="KW-0418">Kinase</keyword>
<accession>A0A370L830</accession>
<dbReference type="Pfam" id="PF00069">
    <property type="entry name" value="Pkinase"/>
    <property type="match status" value="1"/>
</dbReference>
<feature type="binding site" evidence="5">
    <location>
        <position position="64"/>
    </location>
    <ligand>
        <name>ATP</name>
        <dbReference type="ChEBI" id="CHEBI:30616"/>
    </ligand>
</feature>
<evidence type="ECO:0000313" key="8">
    <source>
        <dbReference type="EMBL" id="RDJ26196.1"/>
    </source>
</evidence>